<feature type="domain" description="DNA helicase Pif1-like DEAD-box helicase" evidence="2">
    <location>
        <begin position="433"/>
        <end position="509"/>
    </location>
</feature>
<dbReference type="Gene3D" id="3.40.50.300">
    <property type="entry name" value="P-loop containing nucleotide triphosphate hydrolases"/>
    <property type="match status" value="1"/>
</dbReference>
<keyword evidence="1" id="KW-0378">Hydrolase</keyword>
<gene>
    <name evidence="3" type="ORF">LAESUDRAFT_660533</name>
</gene>
<evidence type="ECO:0000256" key="1">
    <source>
        <dbReference type="RuleBase" id="RU363044"/>
    </source>
</evidence>
<dbReference type="GO" id="GO:0000723">
    <property type="term" value="P:telomere maintenance"/>
    <property type="evidence" value="ECO:0007669"/>
    <property type="project" value="InterPro"/>
</dbReference>
<comment type="similarity">
    <text evidence="1">Belongs to the helicase family.</text>
</comment>
<dbReference type="AlphaFoldDB" id="A0A165CL75"/>
<keyword evidence="4" id="KW-1185">Reference proteome</keyword>
<name>A0A165CL75_9APHY</name>
<dbReference type="GO" id="GO:0016887">
    <property type="term" value="F:ATP hydrolysis activity"/>
    <property type="evidence" value="ECO:0007669"/>
    <property type="project" value="RHEA"/>
</dbReference>
<reference evidence="3 4" key="1">
    <citation type="journal article" date="2016" name="Mol. Biol. Evol.">
        <title>Comparative Genomics of Early-Diverging Mushroom-Forming Fungi Provides Insights into the Origins of Lignocellulose Decay Capabilities.</title>
        <authorList>
            <person name="Nagy L.G."/>
            <person name="Riley R."/>
            <person name="Tritt A."/>
            <person name="Adam C."/>
            <person name="Daum C."/>
            <person name="Floudas D."/>
            <person name="Sun H."/>
            <person name="Yadav J.S."/>
            <person name="Pangilinan J."/>
            <person name="Larsson K.H."/>
            <person name="Matsuura K."/>
            <person name="Barry K."/>
            <person name="Labutti K."/>
            <person name="Kuo R."/>
            <person name="Ohm R.A."/>
            <person name="Bhattacharya S.S."/>
            <person name="Shirouzu T."/>
            <person name="Yoshinaga Y."/>
            <person name="Martin F.M."/>
            <person name="Grigoriev I.V."/>
            <person name="Hibbett D.S."/>
        </authorList>
    </citation>
    <scope>NUCLEOTIDE SEQUENCE [LARGE SCALE GENOMIC DNA]</scope>
    <source>
        <strain evidence="3 4">93-53</strain>
    </source>
</reference>
<comment type="catalytic activity">
    <reaction evidence="1">
        <text>ATP + H2O = ADP + phosphate + H(+)</text>
        <dbReference type="Rhea" id="RHEA:13065"/>
        <dbReference type="ChEBI" id="CHEBI:15377"/>
        <dbReference type="ChEBI" id="CHEBI:15378"/>
        <dbReference type="ChEBI" id="CHEBI:30616"/>
        <dbReference type="ChEBI" id="CHEBI:43474"/>
        <dbReference type="ChEBI" id="CHEBI:456216"/>
        <dbReference type="EC" id="5.6.2.3"/>
    </reaction>
</comment>
<keyword evidence="1" id="KW-0347">Helicase</keyword>
<sequence length="511" mass="57190">MSHAGSNEDRARMVVTKVVNALSAKMEIGGPMVCSYLLGFPDHYTNIHFKKFFWAPYINYVVNTSGGIASTSAISDLHCNIDGYNDDRDRVVIGQSKREIVPLNKINDYIYRPIRYEHYCLYDYLIQTDVIRRRRSVSSHAAATGIDDDHGPNRLLAAHPLHDTHFVTDVDTSNQYVLTFLGKALPRHDKGDRETYCQTMLTFFYPRGWRSGIDIKAMSESWDAVFQRTTFASHHVQVMANMNVLYECRDARDDFSAQRLASERLSLGLGFLNPLMLDSLDIERDESNVMSDANQEHLLSMLHDHLTCLGNVSSHNAALTSEMQTLLGRLRTDRTASSPSTDIQPVIDIPRQSATAWKAAVLSAKQTVIQQRLEVAHGDINVDCYSTRCLPNSVTVLTFNADESNIAHADGVPRSLEDNTISLMKDIMHTFNLNEEQQRMFGVCARHLHHHECEPLWMYLGGIGGTGKSLSIRAVSTFLTRRGEAGRFLLMAPTGSAACLISGSTYHSVLG</sequence>
<feature type="non-terminal residue" evidence="3">
    <location>
        <position position="511"/>
    </location>
</feature>
<keyword evidence="1" id="KW-0234">DNA repair</keyword>
<comment type="cofactor">
    <cofactor evidence="1">
        <name>Mg(2+)</name>
        <dbReference type="ChEBI" id="CHEBI:18420"/>
    </cofactor>
</comment>
<evidence type="ECO:0000259" key="2">
    <source>
        <dbReference type="Pfam" id="PF05970"/>
    </source>
</evidence>
<evidence type="ECO:0000313" key="4">
    <source>
        <dbReference type="Proteomes" id="UP000076871"/>
    </source>
</evidence>
<dbReference type="Pfam" id="PF05970">
    <property type="entry name" value="PIF1"/>
    <property type="match status" value="1"/>
</dbReference>
<dbReference type="InParanoid" id="A0A165CL75"/>
<dbReference type="STRING" id="1314785.A0A165CL75"/>
<proteinExistence type="inferred from homology"/>
<dbReference type="Proteomes" id="UP000076871">
    <property type="component" value="Unassembled WGS sequence"/>
</dbReference>
<accession>A0A165CL75</accession>
<dbReference type="GO" id="GO:0005524">
    <property type="term" value="F:ATP binding"/>
    <property type="evidence" value="ECO:0007669"/>
    <property type="project" value="UniProtKB-KW"/>
</dbReference>
<organism evidence="3 4">
    <name type="scientific">Laetiporus sulphureus 93-53</name>
    <dbReference type="NCBI Taxonomy" id="1314785"/>
    <lineage>
        <taxon>Eukaryota</taxon>
        <taxon>Fungi</taxon>
        <taxon>Dikarya</taxon>
        <taxon>Basidiomycota</taxon>
        <taxon>Agaricomycotina</taxon>
        <taxon>Agaricomycetes</taxon>
        <taxon>Polyporales</taxon>
        <taxon>Laetiporus</taxon>
    </lineage>
</organism>
<dbReference type="GO" id="GO:0006310">
    <property type="term" value="P:DNA recombination"/>
    <property type="evidence" value="ECO:0007669"/>
    <property type="project" value="UniProtKB-KW"/>
</dbReference>
<evidence type="ECO:0000313" key="3">
    <source>
        <dbReference type="EMBL" id="KZT03008.1"/>
    </source>
</evidence>
<protein>
    <recommendedName>
        <fullName evidence="1">ATP-dependent DNA helicase</fullName>
        <ecNumber evidence="1">5.6.2.3</ecNumber>
    </recommendedName>
</protein>
<keyword evidence="1" id="KW-0547">Nucleotide-binding</keyword>
<dbReference type="RefSeq" id="XP_040760748.1">
    <property type="nucleotide sequence ID" value="XM_040904877.1"/>
</dbReference>
<dbReference type="GO" id="GO:0006281">
    <property type="term" value="P:DNA repair"/>
    <property type="evidence" value="ECO:0007669"/>
    <property type="project" value="UniProtKB-KW"/>
</dbReference>
<keyword evidence="1" id="KW-0233">DNA recombination</keyword>
<dbReference type="GeneID" id="63821907"/>
<dbReference type="InterPro" id="IPR027417">
    <property type="entry name" value="P-loop_NTPase"/>
</dbReference>
<dbReference type="EC" id="5.6.2.3" evidence="1"/>
<dbReference type="EMBL" id="KV427647">
    <property type="protein sequence ID" value="KZT03008.1"/>
    <property type="molecule type" value="Genomic_DNA"/>
</dbReference>
<keyword evidence="1" id="KW-0067">ATP-binding</keyword>
<dbReference type="OrthoDB" id="432234at2759"/>
<dbReference type="GO" id="GO:0043139">
    <property type="term" value="F:5'-3' DNA helicase activity"/>
    <property type="evidence" value="ECO:0007669"/>
    <property type="project" value="UniProtKB-EC"/>
</dbReference>
<dbReference type="InterPro" id="IPR010285">
    <property type="entry name" value="DNA_helicase_pif1-like_DEAD"/>
</dbReference>
<keyword evidence="1" id="KW-0227">DNA damage</keyword>